<feature type="domain" description="PEP-utilising enzyme mobile" evidence="14">
    <location>
        <begin position="515"/>
        <end position="584"/>
    </location>
</feature>
<dbReference type="Gene3D" id="3.50.30.10">
    <property type="entry name" value="Phosphohistidine domain"/>
    <property type="match status" value="1"/>
</dbReference>
<dbReference type="InterPro" id="IPR002192">
    <property type="entry name" value="PPDK_AMP/ATP-bd"/>
</dbReference>
<keyword evidence="6" id="KW-0808">Transferase</keyword>
<dbReference type="InterPro" id="IPR006319">
    <property type="entry name" value="PEP_synth"/>
</dbReference>
<evidence type="ECO:0000256" key="7">
    <source>
        <dbReference type="ARBA" id="ARBA00022723"/>
    </source>
</evidence>
<evidence type="ECO:0000256" key="10">
    <source>
        <dbReference type="ARBA" id="ARBA00022840"/>
    </source>
</evidence>
<accession>A0A5J4L1U4</accession>
<feature type="domain" description="Pyruvate phosphate dikinase AMP/ATP-binding" evidence="15">
    <location>
        <begin position="132"/>
        <end position="446"/>
    </location>
</feature>
<evidence type="ECO:0000256" key="8">
    <source>
        <dbReference type="ARBA" id="ARBA00022741"/>
    </source>
</evidence>
<dbReference type="EC" id="2.7.9.2" evidence="5"/>
<evidence type="ECO:0000256" key="5">
    <source>
        <dbReference type="ARBA" id="ARBA00011996"/>
    </source>
</evidence>
<evidence type="ECO:0000259" key="15">
    <source>
        <dbReference type="Pfam" id="PF01326"/>
    </source>
</evidence>
<evidence type="ECO:0000256" key="3">
    <source>
        <dbReference type="ARBA" id="ARBA00004742"/>
    </source>
</evidence>
<comment type="similarity">
    <text evidence="4">Belongs to the PEP-utilizing enzyme family.</text>
</comment>
<gene>
    <name evidence="16" type="ORF">A45J_0462</name>
</gene>
<comment type="caution">
    <text evidence="16">The sequence shown here is derived from an EMBL/GenBank/DDBJ whole genome shotgun (WGS) entry which is preliminary data.</text>
</comment>
<dbReference type="PANTHER" id="PTHR43030">
    <property type="entry name" value="PHOSPHOENOLPYRUVATE SYNTHASE"/>
    <property type="match status" value="1"/>
</dbReference>
<evidence type="ECO:0000256" key="4">
    <source>
        <dbReference type="ARBA" id="ARBA00007837"/>
    </source>
</evidence>
<dbReference type="GO" id="GO:0046872">
    <property type="term" value="F:metal ion binding"/>
    <property type="evidence" value="ECO:0007669"/>
    <property type="project" value="UniProtKB-KW"/>
</dbReference>
<proteinExistence type="inferred from homology"/>
<dbReference type="GO" id="GO:0006094">
    <property type="term" value="P:gluconeogenesis"/>
    <property type="evidence" value="ECO:0007669"/>
    <property type="project" value="UniProtKB-UniPathway"/>
</dbReference>
<dbReference type="Pfam" id="PF01326">
    <property type="entry name" value="PPDK_N"/>
    <property type="match status" value="1"/>
</dbReference>
<evidence type="ECO:0000256" key="12">
    <source>
        <dbReference type="ARBA" id="ARBA00033470"/>
    </source>
</evidence>
<evidence type="ECO:0000259" key="14">
    <source>
        <dbReference type="Pfam" id="PF00391"/>
    </source>
</evidence>
<organism evidence="16">
    <name type="scientific">hot springs metagenome</name>
    <dbReference type="NCBI Taxonomy" id="433727"/>
    <lineage>
        <taxon>unclassified sequences</taxon>
        <taxon>metagenomes</taxon>
        <taxon>ecological metagenomes</taxon>
    </lineage>
</organism>
<dbReference type="AlphaFoldDB" id="A0A5J4L1U4"/>
<evidence type="ECO:0000313" key="16">
    <source>
        <dbReference type="EMBL" id="GER92737.1"/>
    </source>
</evidence>
<comment type="function">
    <text evidence="2">Catalyzes the phosphorylation of pyruvate to phosphoenolpyruvate.</text>
</comment>
<keyword evidence="8" id="KW-0547">Nucleotide-binding</keyword>
<evidence type="ECO:0000256" key="2">
    <source>
        <dbReference type="ARBA" id="ARBA00002988"/>
    </source>
</evidence>
<dbReference type="InterPro" id="IPR008279">
    <property type="entry name" value="PEP-util_enz_mobile_dom"/>
</dbReference>
<dbReference type="SUPFAM" id="SSF52009">
    <property type="entry name" value="Phosphohistidine domain"/>
    <property type="match status" value="1"/>
</dbReference>
<evidence type="ECO:0000256" key="6">
    <source>
        <dbReference type="ARBA" id="ARBA00022679"/>
    </source>
</evidence>
<evidence type="ECO:0000256" key="11">
    <source>
        <dbReference type="ARBA" id="ARBA00022842"/>
    </source>
</evidence>
<evidence type="ECO:0000256" key="13">
    <source>
        <dbReference type="ARBA" id="ARBA00047700"/>
    </source>
</evidence>
<dbReference type="InterPro" id="IPR036637">
    <property type="entry name" value="Phosphohistidine_dom_sf"/>
</dbReference>
<keyword evidence="11" id="KW-0460">Magnesium</keyword>
<evidence type="ECO:0000256" key="9">
    <source>
        <dbReference type="ARBA" id="ARBA00022777"/>
    </source>
</evidence>
<name>A0A5J4L1U4_9ZZZZ</name>
<dbReference type="EMBL" id="BLAB01000001">
    <property type="protein sequence ID" value="GER92737.1"/>
    <property type="molecule type" value="Genomic_DNA"/>
</dbReference>
<keyword evidence="9" id="KW-0418">Kinase</keyword>
<comment type="cofactor">
    <cofactor evidence="1">
        <name>Mg(2+)</name>
        <dbReference type="ChEBI" id="CHEBI:18420"/>
    </cofactor>
</comment>
<keyword evidence="10" id="KW-0067">ATP-binding</keyword>
<dbReference type="InterPro" id="IPR013815">
    <property type="entry name" value="ATP_grasp_subdomain_1"/>
</dbReference>
<sequence length="889" mass="100485">MKNLVKHLKSIFSFYNKGTSELMSFRLIFTRFRQVLDSHNRAVEIIADMGDKLGGDYLFDINYIKKAYSELSDAMYNSLEDFDILTKNKYLKLHDVFDNIDALIKRTIYDIPSACNELILLCEDIMWERYSEVGGKSANLAEIKNYLKINVPDGFAITTRAFDEFIKHNGLNEKIESLVEGVVKESALNELQDLVINAEIPPELNDAIDSAIKRFEKGFRKDNNVPLACSVRSSAVEEDGEFSFAGQFETIMNVPLECGSVEDAYKRVIASLFSPNAVLYQQTIGYDIRKAKMAVCCMLMVDAATSGVIYSANPNGDDSTMIINSSWGLGKSIVDGEVDADLYLVSKGANPVILNTRVGEKNYMLTRQNNYKISMVKLPDDMVKRSSLTEQQAIELSRHAMLIEKHFRKPQDIEWAIDKDGRVFILQTRPLRVQETQAVIRMSEAARQSSKSTEIPIPEFAESDTTRFLANTRNDLRQKARSDNILMKDKGIVVQHGIGAGRVFIMKNMDDIDNFPKGAVLVARNDSSNFIRIMPYASAIITDVGVPTSHMASLCREFRVPAIVNTGNATQILRHGQEVTINANDDSAIIYNGIDDELLEHADTSFMKMENVYEFRKKRYLLRYISPLNLIDPLLDNFTPEGCKTIHDILRFIHEKSVMELVETAMVGLKGQGMVKLDLPIPTGIVVVDIGGGLNITEDRVGKYKDRVTFEQVASIPLRAVLKGMMHTGVWHADAVSLGVRDFLSSMMKMSDITSNSMEYVGYNVAVISGEYLNLSLRFGYHFNMIDCYCSENTRNNHIYFRFIGGATDIVKRSRRIQLIAVILKKYNFNINIKGDIIIARLANIRQDEMDNILDQLGRLIAYTRQLDAVLNDDGAVERYARQFMEEKY</sequence>
<dbReference type="Gene3D" id="3.30.470.20">
    <property type="entry name" value="ATP-grasp fold, B domain"/>
    <property type="match status" value="1"/>
</dbReference>
<dbReference type="GO" id="GO:0008986">
    <property type="term" value="F:pyruvate, water dikinase activity"/>
    <property type="evidence" value="ECO:0007669"/>
    <property type="project" value="UniProtKB-EC"/>
</dbReference>
<protein>
    <recommendedName>
        <fullName evidence="5">pyruvate, water dikinase</fullName>
        <ecNumber evidence="5">2.7.9.2</ecNumber>
    </recommendedName>
    <alternativeName>
        <fullName evidence="12">Pyruvate, water dikinase</fullName>
    </alternativeName>
</protein>
<dbReference type="Pfam" id="PF00391">
    <property type="entry name" value="PEP-utilizers"/>
    <property type="match status" value="1"/>
</dbReference>
<dbReference type="UniPathway" id="UPA00138"/>
<comment type="pathway">
    <text evidence="3">Carbohydrate biosynthesis; gluconeogenesis.</text>
</comment>
<dbReference type="GO" id="GO:0005524">
    <property type="term" value="F:ATP binding"/>
    <property type="evidence" value="ECO:0007669"/>
    <property type="project" value="UniProtKB-KW"/>
</dbReference>
<evidence type="ECO:0000256" key="1">
    <source>
        <dbReference type="ARBA" id="ARBA00001946"/>
    </source>
</evidence>
<comment type="catalytic activity">
    <reaction evidence="13">
        <text>pyruvate + ATP + H2O = phosphoenolpyruvate + AMP + phosphate + 2 H(+)</text>
        <dbReference type="Rhea" id="RHEA:11364"/>
        <dbReference type="ChEBI" id="CHEBI:15361"/>
        <dbReference type="ChEBI" id="CHEBI:15377"/>
        <dbReference type="ChEBI" id="CHEBI:15378"/>
        <dbReference type="ChEBI" id="CHEBI:30616"/>
        <dbReference type="ChEBI" id="CHEBI:43474"/>
        <dbReference type="ChEBI" id="CHEBI:58702"/>
        <dbReference type="ChEBI" id="CHEBI:456215"/>
        <dbReference type="EC" id="2.7.9.2"/>
    </reaction>
</comment>
<reference evidence="16" key="1">
    <citation type="submission" date="2019-10" db="EMBL/GenBank/DDBJ databases">
        <title>Metagenomic sequencing of thiosulfate-disproportionating enrichment culture.</title>
        <authorList>
            <person name="Umezawa K."/>
            <person name="Kojima H."/>
            <person name="Fukui M."/>
        </authorList>
    </citation>
    <scope>NUCLEOTIDE SEQUENCE</scope>
    <source>
        <strain evidence="16">45J</strain>
    </source>
</reference>
<dbReference type="PANTHER" id="PTHR43030:SF1">
    <property type="entry name" value="PHOSPHOENOLPYRUVATE SYNTHASE"/>
    <property type="match status" value="1"/>
</dbReference>
<keyword evidence="7" id="KW-0479">Metal-binding</keyword>
<dbReference type="Gene3D" id="3.30.1490.20">
    <property type="entry name" value="ATP-grasp fold, A domain"/>
    <property type="match status" value="1"/>
</dbReference>
<dbReference type="SUPFAM" id="SSF56059">
    <property type="entry name" value="Glutathione synthetase ATP-binding domain-like"/>
    <property type="match status" value="1"/>
</dbReference>